<dbReference type="Proteomes" id="UP000789390">
    <property type="component" value="Unassembled WGS sequence"/>
</dbReference>
<keyword evidence="2" id="KW-1185">Reference proteome</keyword>
<gene>
    <name evidence="1" type="ORF">DGAL_LOCUS9882</name>
</gene>
<dbReference type="AlphaFoldDB" id="A0A8J2RSX1"/>
<organism evidence="1 2">
    <name type="scientific">Daphnia galeata</name>
    <dbReference type="NCBI Taxonomy" id="27404"/>
    <lineage>
        <taxon>Eukaryota</taxon>
        <taxon>Metazoa</taxon>
        <taxon>Ecdysozoa</taxon>
        <taxon>Arthropoda</taxon>
        <taxon>Crustacea</taxon>
        <taxon>Branchiopoda</taxon>
        <taxon>Diplostraca</taxon>
        <taxon>Cladocera</taxon>
        <taxon>Anomopoda</taxon>
        <taxon>Daphniidae</taxon>
        <taxon>Daphnia</taxon>
    </lineage>
</organism>
<evidence type="ECO:0000313" key="2">
    <source>
        <dbReference type="Proteomes" id="UP000789390"/>
    </source>
</evidence>
<comment type="caution">
    <text evidence="1">The sequence shown here is derived from an EMBL/GenBank/DDBJ whole genome shotgun (WGS) entry which is preliminary data.</text>
</comment>
<sequence>MAMDELLQPFRLLDGFRTYPLLSLFHLSNLYCFSLLVELLSGGHLLVSSAQLMAAFPSCWIGAGEKIESMMAVFHCGIISVVNKRRRQQNFKMEFFNSCATI</sequence>
<accession>A0A8J2RSX1</accession>
<name>A0A8J2RSX1_9CRUS</name>
<reference evidence="1" key="1">
    <citation type="submission" date="2021-11" db="EMBL/GenBank/DDBJ databases">
        <authorList>
            <person name="Schell T."/>
        </authorList>
    </citation>
    <scope>NUCLEOTIDE SEQUENCE</scope>
    <source>
        <strain evidence="1">M5</strain>
    </source>
</reference>
<protein>
    <submittedName>
        <fullName evidence="1">Uncharacterized protein</fullName>
    </submittedName>
</protein>
<evidence type="ECO:0000313" key="1">
    <source>
        <dbReference type="EMBL" id="CAH0106724.1"/>
    </source>
</evidence>
<proteinExistence type="predicted"/>
<dbReference type="EMBL" id="CAKKLH010000232">
    <property type="protein sequence ID" value="CAH0106724.1"/>
    <property type="molecule type" value="Genomic_DNA"/>
</dbReference>